<keyword evidence="17" id="KW-1185">Reference proteome</keyword>
<keyword evidence="9" id="KW-0969">Cilium</keyword>
<evidence type="ECO:0000256" key="10">
    <source>
        <dbReference type="ARBA" id="ARBA00023212"/>
    </source>
</evidence>
<dbReference type="InterPro" id="IPR039308">
    <property type="entry name" value="GAS8"/>
</dbReference>
<dbReference type="OrthoDB" id="767661at2759"/>
<dbReference type="GO" id="GO:0031267">
    <property type="term" value="F:small GTPase binding"/>
    <property type="evidence" value="ECO:0007669"/>
    <property type="project" value="InterPro"/>
</dbReference>
<evidence type="ECO:0000256" key="14">
    <source>
        <dbReference type="SAM" id="MobiDB-lite"/>
    </source>
</evidence>
<dbReference type="GO" id="GO:0030317">
    <property type="term" value="P:flagellated sperm motility"/>
    <property type="evidence" value="ECO:0007669"/>
    <property type="project" value="TreeGrafter"/>
</dbReference>
<evidence type="ECO:0000256" key="2">
    <source>
        <dbReference type="ARBA" id="ARBA00004245"/>
    </source>
</evidence>
<keyword evidence="11" id="KW-0966">Cell projection</keyword>
<dbReference type="GeneID" id="106922980"/>
<dbReference type="GO" id="GO:0005794">
    <property type="term" value="C:Golgi apparatus"/>
    <property type="evidence" value="ECO:0007669"/>
    <property type="project" value="TreeGrafter"/>
</dbReference>
<dbReference type="Proteomes" id="UP000261480">
    <property type="component" value="Unplaced"/>
</dbReference>
<keyword evidence="5" id="KW-0963">Cytoplasm</keyword>
<evidence type="ECO:0000313" key="16">
    <source>
        <dbReference type="Ensembl" id="ENSPMEP00000026727.1"/>
    </source>
</evidence>
<comment type="similarity">
    <text evidence="3">Belongs to the DRC4 family.</text>
</comment>
<feature type="region of interest" description="Disordered" evidence="14">
    <location>
        <begin position="1"/>
        <end position="33"/>
    </location>
</feature>
<dbReference type="PANTHER" id="PTHR31543">
    <property type="entry name" value="DYNEIN REGULATORY COMPLEX SUBUNIT 4"/>
    <property type="match status" value="1"/>
</dbReference>
<evidence type="ECO:0000256" key="13">
    <source>
        <dbReference type="SAM" id="Coils"/>
    </source>
</evidence>
<evidence type="ECO:0000256" key="8">
    <source>
        <dbReference type="ARBA" id="ARBA00023054"/>
    </source>
</evidence>
<sequence>MPPKNRNKKSGKGKPSAVVDALSTEEMSKDQLEEHVERLREELDREREERSYFQLERDKIRGLWEISRRRLEEAEAELRDGVRQRDEAAERHRVEITVYKQKLKHVLSEQHNAVCEMKRDAVSSSSLLRNRNGGSELDLQRQLQDLQAAGEQKTIQEHGAAKELQLKHQAELMRLGNEYERQIHELEMSFLQRAHSLMQAEDRKRRAAVSEVEQRMKSRMEALMEEHDRVLRKGEEYFSRIQRNQQEELDRWKGELKKLQNQKLRWEKKISAAQQENQRLKTTLQEVQQKLPELHRRLQEHQHSKQRMEEYRAQQKLVDQELRDLTVEHELLLQAFQKMQEERDELLRRQTQSILDVQQRSGLKKILLQRKLEALSQTLEKKEAQLSAALSVCSVEPTARSNAANKLQEILESKRTAMEALQLDLDQGAQLLRPLQDDVEVAVVPPRRSSTRPTEPVLEEPGLDRW</sequence>
<feature type="region of interest" description="Disordered" evidence="14">
    <location>
        <begin position="445"/>
        <end position="466"/>
    </location>
</feature>
<dbReference type="Pfam" id="PF13851">
    <property type="entry name" value="GAS"/>
    <property type="match status" value="1"/>
</dbReference>
<evidence type="ECO:0000256" key="6">
    <source>
        <dbReference type="ARBA" id="ARBA00022701"/>
    </source>
</evidence>
<comment type="subcellular location">
    <subcellularLocation>
        <location evidence="1">Cell projection</location>
        <location evidence="1">Cilium</location>
        <location evidence="1">Flagellum</location>
    </subcellularLocation>
    <subcellularLocation>
        <location evidence="2">Cytoplasm</location>
        <location evidence="2">Cytoskeleton</location>
    </subcellularLocation>
</comment>
<evidence type="ECO:0000256" key="11">
    <source>
        <dbReference type="ARBA" id="ARBA00023273"/>
    </source>
</evidence>
<dbReference type="KEGG" id="pmei:106922980"/>
<feature type="domain" description="Growth arrest-specific protein 8" evidence="15">
    <location>
        <begin position="223"/>
        <end position="421"/>
    </location>
</feature>
<reference evidence="16" key="1">
    <citation type="submission" date="2025-08" db="UniProtKB">
        <authorList>
            <consortium name="Ensembl"/>
        </authorList>
    </citation>
    <scope>IDENTIFICATION</scope>
</reference>
<dbReference type="GO" id="GO:0005874">
    <property type="term" value="C:microtubule"/>
    <property type="evidence" value="ECO:0007669"/>
    <property type="project" value="UniProtKB-KW"/>
</dbReference>
<dbReference type="GO" id="GO:0008017">
    <property type="term" value="F:microtubule binding"/>
    <property type="evidence" value="ECO:0007669"/>
    <property type="project" value="InterPro"/>
</dbReference>
<protein>
    <recommendedName>
        <fullName evidence="4">Dynein regulatory complex subunit 4</fullName>
    </recommendedName>
    <alternativeName>
        <fullName evidence="12">Growth arrest-specific protein 8</fullName>
    </alternativeName>
</protein>
<keyword evidence="6" id="KW-0493">Microtubule</keyword>
<evidence type="ECO:0000256" key="3">
    <source>
        <dbReference type="ARBA" id="ARBA00009859"/>
    </source>
</evidence>
<dbReference type="GO" id="GO:0031514">
    <property type="term" value="C:motile cilium"/>
    <property type="evidence" value="ECO:0007669"/>
    <property type="project" value="UniProtKB-SubCell"/>
</dbReference>
<organism evidence="16 17">
    <name type="scientific">Poecilia mexicana</name>
    <dbReference type="NCBI Taxonomy" id="48701"/>
    <lineage>
        <taxon>Eukaryota</taxon>
        <taxon>Metazoa</taxon>
        <taxon>Chordata</taxon>
        <taxon>Craniata</taxon>
        <taxon>Vertebrata</taxon>
        <taxon>Euteleostomi</taxon>
        <taxon>Actinopterygii</taxon>
        <taxon>Neopterygii</taxon>
        <taxon>Teleostei</taxon>
        <taxon>Neoteleostei</taxon>
        <taxon>Acanthomorphata</taxon>
        <taxon>Ovalentaria</taxon>
        <taxon>Atherinomorphae</taxon>
        <taxon>Cyprinodontiformes</taxon>
        <taxon>Poeciliidae</taxon>
        <taxon>Poeciliinae</taxon>
        <taxon>Poecilia</taxon>
    </lineage>
</organism>
<evidence type="ECO:0000256" key="12">
    <source>
        <dbReference type="ARBA" id="ARBA00031568"/>
    </source>
</evidence>
<accession>A0A3B3YHA3</accession>
<dbReference type="STRING" id="48701.ENSPMEP00000026727"/>
<dbReference type="AlphaFoldDB" id="A0A3B3YHA3"/>
<dbReference type="Ensembl" id="ENSPMET00000001812.1">
    <property type="protein sequence ID" value="ENSPMEP00000026727.1"/>
    <property type="gene ID" value="ENSPMEG00000010614.1"/>
</dbReference>
<dbReference type="PANTHER" id="PTHR31543:SF0">
    <property type="entry name" value="DYNEIN REGULATORY COMPLEX SUBUNIT 4"/>
    <property type="match status" value="1"/>
</dbReference>
<proteinExistence type="inferred from homology"/>
<feature type="compositionally biased region" description="Basic residues" evidence="14">
    <location>
        <begin position="1"/>
        <end position="12"/>
    </location>
</feature>
<dbReference type="CTD" id="2622"/>
<keyword evidence="8 13" id="KW-0175">Coiled coil</keyword>
<evidence type="ECO:0000256" key="7">
    <source>
        <dbReference type="ARBA" id="ARBA00022846"/>
    </source>
</evidence>
<keyword evidence="7" id="KW-0282">Flagellum</keyword>
<evidence type="ECO:0000256" key="9">
    <source>
        <dbReference type="ARBA" id="ARBA00023069"/>
    </source>
</evidence>
<dbReference type="RefSeq" id="XP_014851266.1">
    <property type="nucleotide sequence ID" value="XM_014995780.1"/>
</dbReference>
<name>A0A3B3YHA3_9TELE</name>
<evidence type="ECO:0000313" key="17">
    <source>
        <dbReference type="Proteomes" id="UP000261480"/>
    </source>
</evidence>
<evidence type="ECO:0000256" key="5">
    <source>
        <dbReference type="ARBA" id="ARBA00022490"/>
    </source>
</evidence>
<reference evidence="16" key="2">
    <citation type="submission" date="2025-09" db="UniProtKB">
        <authorList>
            <consortium name="Ensembl"/>
        </authorList>
    </citation>
    <scope>IDENTIFICATION</scope>
</reference>
<evidence type="ECO:0000256" key="4">
    <source>
        <dbReference type="ARBA" id="ARBA00021301"/>
    </source>
</evidence>
<feature type="coiled-coil region" evidence="13">
    <location>
        <begin position="213"/>
        <end position="424"/>
    </location>
</feature>
<evidence type="ECO:0000256" key="1">
    <source>
        <dbReference type="ARBA" id="ARBA00004230"/>
    </source>
</evidence>
<feature type="compositionally biased region" description="Low complexity" evidence="14">
    <location>
        <begin position="445"/>
        <end position="454"/>
    </location>
</feature>
<keyword evidence="10" id="KW-0206">Cytoskeleton</keyword>
<dbReference type="InterPro" id="IPR025593">
    <property type="entry name" value="GAS8_dom"/>
</dbReference>
<evidence type="ECO:0000259" key="15">
    <source>
        <dbReference type="Pfam" id="PF13851"/>
    </source>
</evidence>